<proteinExistence type="predicted"/>
<evidence type="ECO:0000313" key="5">
    <source>
        <dbReference type="EMBL" id="RAO79144.1"/>
    </source>
</evidence>
<dbReference type="SUPFAM" id="SSF52540">
    <property type="entry name" value="P-loop containing nucleoside triphosphate hydrolases"/>
    <property type="match status" value="2"/>
</dbReference>
<feature type="domain" description="ABC transporter" evidence="3">
    <location>
        <begin position="312"/>
        <end position="554"/>
    </location>
</feature>
<dbReference type="PRINTS" id="PR01868">
    <property type="entry name" value="ABCEFAMILY"/>
</dbReference>
<evidence type="ECO:0000259" key="4">
    <source>
        <dbReference type="PROSITE" id="PS51379"/>
    </source>
</evidence>
<protein>
    <submittedName>
        <fullName evidence="5">Ribosome biogenesis/translation initiation ATPase RLI</fullName>
    </submittedName>
</protein>
<dbReference type="PROSITE" id="PS50893">
    <property type="entry name" value="ABC_TRANSPORTER_2"/>
    <property type="match status" value="2"/>
</dbReference>
<dbReference type="OrthoDB" id="30658at2157"/>
<name>A0A328PI90_9EURY</name>
<dbReference type="PANTHER" id="PTHR19248">
    <property type="entry name" value="ATP-BINDING TRANSPORT PROTEIN-RELATED"/>
    <property type="match status" value="1"/>
</dbReference>
<dbReference type="NCBIfam" id="NF009945">
    <property type="entry name" value="PRK13409.1"/>
    <property type="match status" value="1"/>
</dbReference>
<dbReference type="InterPro" id="IPR013283">
    <property type="entry name" value="RLI1"/>
</dbReference>
<reference evidence="5 6" key="1">
    <citation type="submission" date="2018-06" db="EMBL/GenBank/DDBJ databases">
        <title>Draft genome sequence of hyperthermophilic methanogen Methanothermobacter tenebrarum sp. MCM-B 1447.</title>
        <authorList>
            <person name="Pore S.D."/>
            <person name="Dagar S."/>
            <person name="Dhakephalkar P.K."/>
        </authorList>
    </citation>
    <scope>NUCLEOTIDE SEQUENCE [LARGE SCALE GENOMIC DNA]</scope>
    <source>
        <strain evidence="5 6">MCM B 1447</strain>
    </source>
</reference>
<dbReference type="SUPFAM" id="SSF54862">
    <property type="entry name" value="4Fe-4S ferredoxins"/>
    <property type="match status" value="1"/>
</dbReference>
<comment type="caution">
    <text evidence="5">The sequence shown here is derived from an EMBL/GenBank/DDBJ whole genome shotgun (WGS) entry which is preliminary data.</text>
</comment>
<dbReference type="PROSITE" id="PS00211">
    <property type="entry name" value="ABC_TRANSPORTER_1"/>
    <property type="match status" value="1"/>
</dbReference>
<organism evidence="5 6">
    <name type="scientific">Methanothermobacter tenebrarum</name>
    <dbReference type="NCBI Taxonomy" id="680118"/>
    <lineage>
        <taxon>Archaea</taxon>
        <taxon>Methanobacteriati</taxon>
        <taxon>Methanobacteriota</taxon>
        <taxon>Methanomada group</taxon>
        <taxon>Methanobacteria</taxon>
        <taxon>Methanobacteriales</taxon>
        <taxon>Methanobacteriaceae</taxon>
        <taxon>Methanothermobacter</taxon>
    </lineage>
</organism>
<sequence>MTRIAILDHDRCQPKKCNYLCIEYCPGVRMGEDTIIINEKTKKPIISEELCSGCGICTNRCPFNAISIINLPEALEDPVHRYGENMFELFGLPVISQGDVVGLIGPNGIGKSTISRILSGELKPNLGDYENPPGWDEIINFFRGSQLQEYFKKLSTGKLKTVHKPQLIDLIPEYVEGRVDELLTRADERGKLDFVIETLELEPILKRDIKKLSGGELQSIAIAAAALRDADFYYFDEPTSWLDVKQRLNVVKVIRSLQEDGKAVMVIEHDLAALDALSDYVHVLYGKPGAYGVVSKRRGVRVGINAYIKGFLREENVRFRKSEIQFKIKPPTPEEEGETLTEYSNLTKSYNGFQLNVEEGKIYLKEIVTAFGPNGIGKTTFAKILAGVEKPDKGKVKKKLKVAYKPQYLKSDFKGTVREFLHLKAQGYGTKIFKSEIARPFSLEELEDKRVEELSGGELQRLAIATTLSMDADLYVFDEPTAFLDVEQRLMAAKAMRKIIENKDSSAIIIDHDIIFLDYISDRAMVFHGTPSIEGYATSPTELRKAMNSFLSQVGITFRRDKETRRPRVNKLNSFLDRKQKEIGEYYYLKSE</sequence>
<keyword evidence="2" id="KW-0067">ATP-binding</keyword>
<dbReference type="InterPro" id="IPR017896">
    <property type="entry name" value="4Fe4S_Fe-S-bd"/>
</dbReference>
<dbReference type="PROSITE" id="PS00198">
    <property type="entry name" value="4FE4S_FER_1"/>
    <property type="match status" value="1"/>
</dbReference>
<gene>
    <name evidence="5" type="ORF">DPC56_04265</name>
</gene>
<dbReference type="InterPro" id="IPR003439">
    <property type="entry name" value="ABC_transporter-like_ATP-bd"/>
</dbReference>
<dbReference type="SMART" id="SM00382">
    <property type="entry name" value="AAA"/>
    <property type="match status" value="2"/>
</dbReference>
<dbReference type="EMBL" id="QLOE01000004">
    <property type="protein sequence ID" value="RAO79144.1"/>
    <property type="molecule type" value="Genomic_DNA"/>
</dbReference>
<dbReference type="InterPro" id="IPR017900">
    <property type="entry name" value="4Fe4S_Fe_S_CS"/>
</dbReference>
<dbReference type="InterPro" id="IPR007209">
    <property type="entry name" value="RNaseL-inhib-like_metal-bd_dom"/>
</dbReference>
<dbReference type="InterPro" id="IPR003593">
    <property type="entry name" value="AAA+_ATPase"/>
</dbReference>
<accession>A0A328PI90</accession>
<evidence type="ECO:0000256" key="2">
    <source>
        <dbReference type="ARBA" id="ARBA00022840"/>
    </source>
</evidence>
<dbReference type="Pfam" id="PF00005">
    <property type="entry name" value="ABC_tran"/>
    <property type="match status" value="2"/>
</dbReference>
<evidence type="ECO:0000259" key="3">
    <source>
        <dbReference type="PROSITE" id="PS50893"/>
    </source>
</evidence>
<evidence type="ECO:0000313" key="6">
    <source>
        <dbReference type="Proteomes" id="UP000249782"/>
    </source>
</evidence>
<dbReference type="FunFam" id="3.40.50.300:FF:000152">
    <property type="entry name" value="ATP-binding cassette, sub-family E, member 1"/>
    <property type="match status" value="1"/>
</dbReference>
<keyword evidence="1" id="KW-0547">Nucleotide-binding</keyword>
<dbReference type="InterPro" id="IPR027417">
    <property type="entry name" value="P-loop_NTPase"/>
</dbReference>
<feature type="domain" description="ABC transporter" evidence="3">
    <location>
        <begin position="66"/>
        <end position="313"/>
    </location>
</feature>
<dbReference type="Pfam" id="PF04068">
    <property type="entry name" value="Fer4_RLI"/>
    <property type="match status" value="1"/>
</dbReference>
<dbReference type="GO" id="GO:0016887">
    <property type="term" value="F:ATP hydrolysis activity"/>
    <property type="evidence" value="ECO:0007669"/>
    <property type="project" value="InterPro"/>
</dbReference>
<keyword evidence="6" id="KW-1185">Reference proteome</keyword>
<dbReference type="FunFam" id="3.40.50.300:FF:001546">
    <property type="entry name" value="RNase L inhibitor homolog"/>
    <property type="match status" value="1"/>
</dbReference>
<evidence type="ECO:0000256" key="1">
    <source>
        <dbReference type="ARBA" id="ARBA00022741"/>
    </source>
</evidence>
<dbReference type="PROSITE" id="PS51379">
    <property type="entry name" value="4FE4S_FER_2"/>
    <property type="match status" value="1"/>
</dbReference>
<dbReference type="GO" id="GO:0016491">
    <property type="term" value="F:oxidoreductase activity"/>
    <property type="evidence" value="ECO:0007669"/>
    <property type="project" value="UniProtKB-ARBA"/>
</dbReference>
<dbReference type="Pfam" id="PF00037">
    <property type="entry name" value="Fer4"/>
    <property type="match status" value="1"/>
</dbReference>
<dbReference type="InterPro" id="IPR017871">
    <property type="entry name" value="ABC_transporter-like_CS"/>
</dbReference>
<dbReference type="AlphaFoldDB" id="A0A328PI90"/>
<dbReference type="GO" id="GO:0005524">
    <property type="term" value="F:ATP binding"/>
    <property type="evidence" value="ECO:0007669"/>
    <property type="project" value="UniProtKB-KW"/>
</dbReference>
<dbReference type="RefSeq" id="WP_112093831.1">
    <property type="nucleotide sequence ID" value="NZ_QLOE01000004.1"/>
</dbReference>
<dbReference type="Proteomes" id="UP000249782">
    <property type="component" value="Unassembled WGS sequence"/>
</dbReference>
<dbReference type="Gene3D" id="3.40.50.300">
    <property type="entry name" value="P-loop containing nucleotide triphosphate hydrolases"/>
    <property type="match status" value="2"/>
</dbReference>
<feature type="domain" description="4Fe-4S ferredoxin-type" evidence="4">
    <location>
        <begin position="42"/>
        <end position="71"/>
    </location>
</feature>